<evidence type="ECO:0000259" key="2">
    <source>
        <dbReference type="Pfam" id="PF01523"/>
    </source>
</evidence>
<organism evidence="5">
    <name type="scientific">Polynucleobacter sp. UK-FUSCHL-C3</name>
    <dbReference type="NCBI Taxonomy" id="2955208"/>
    <lineage>
        <taxon>Bacteria</taxon>
        <taxon>Pseudomonadati</taxon>
        <taxon>Pseudomonadota</taxon>
        <taxon>Betaproteobacteria</taxon>
        <taxon>Burkholderiales</taxon>
        <taxon>Burkholderiaceae</taxon>
        <taxon>Polynucleobacter</taxon>
    </lineage>
</organism>
<feature type="domain" description="Metalloprotease TldD/E central" evidence="4">
    <location>
        <begin position="120"/>
        <end position="229"/>
    </location>
</feature>
<dbReference type="Pfam" id="PF19290">
    <property type="entry name" value="PmbA_TldD_2nd"/>
    <property type="match status" value="1"/>
</dbReference>
<protein>
    <submittedName>
        <fullName evidence="5">Metalloprotease PmbA</fullName>
        <ecNumber evidence="5">3.4.24.-</ecNumber>
    </submittedName>
</protein>
<name>A0AAU8A3L8_9BURK</name>
<evidence type="ECO:0000313" key="5">
    <source>
        <dbReference type="EMBL" id="XCC58150.1"/>
    </source>
</evidence>
<feature type="domain" description="Metalloprotease TldD/E N-terminal" evidence="2">
    <location>
        <begin position="32"/>
        <end position="92"/>
    </location>
</feature>
<reference evidence="5" key="1">
    <citation type="submission" date="2022-06" db="EMBL/GenBank/DDBJ databases">
        <title>New Polynucleobacter species.</title>
        <authorList>
            <person name="Hahn M.W."/>
        </authorList>
    </citation>
    <scope>NUCLEOTIDE SEQUENCE</scope>
    <source>
        <strain evidence="5">UK-FUSCHL-C3</strain>
    </source>
</reference>
<evidence type="ECO:0000256" key="1">
    <source>
        <dbReference type="ARBA" id="ARBA00005836"/>
    </source>
</evidence>
<dbReference type="Gene3D" id="3.30.2290.10">
    <property type="entry name" value="PmbA/TldD superfamily"/>
    <property type="match status" value="1"/>
</dbReference>
<keyword evidence="5" id="KW-0378">Hydrolase</keyword>
<dbReference type="InterPro" id="IPR045569">
    <property type="entry name" value="Metalloprtase-TldD/E_C"/>
</dbReference>
<dbReference type="NCBIfam" id="NF008268">
    <property type="entry name" value="PRK11040.1"/>
    <property type="match status" value="1"/>
</dbReference>
<dbReference type="RefSeq" id="WP_353439317.1">
    <property type="nucleotide sequence ID" value="NZ_CP099959.1"/>
</dbReference>
<proteinExistence type="inferred from homology"/>
<dbReference type="Pfam" id="PF19289">
    <property type="entry name" value="PmbA_TldD_3rd"/>
    <property type="match status" value="1"/>
</dbReference>
<accession>A0AAU8A3L8</accession>
<dbReference type="InterPro" id="IPR036059">
    <property type="entry name" value="TldD/PmbA_sf"/>
</dbReference>
<dbReference type="GO" id="GO:0008237">
    <property type="term" value="F:metallopeptidase activity"/>
    <property type="evidence" value="ECO:0007669"/>
    <property type="project" value="UniProtKB-KW"/>
</dbReference>
<dbReference type="InterPro" id="IPR047657">
    <property type="entry name" value="PmbA"/>
</dbReference>
<gene>
    <name evidence="5" type="primary">pmbA</name>
    <name evidence="5" type="ORF">NKE59_02345</name>
</gene>
<dbReference type="InterPro" id="IPR035068">
    <property type="entry name" value="TldD/PmbA_N"/>
</dbReference>
<sequence>MFAYSPDQFRIIIDFILAEAKRVGASDAAAEISEGQGLSVTVRKGEVETIEQSVDKQVGVSIYLGQRRGNASTSDFSPDSLRLTVEAAFHIAQHTAEDDCAGLAEPDLLEQNPQDLDLFHPWDLDTKEAIQIARKAEKAAFAVDKAIQNSDGASVSAHQAHFMLGTSNGFMGGYPYSRHFISCAPIASSSKNSSAMQRDDWYSTSRIASELANPSLIGRYAAQRALAKLNAKSLTTRRCPVIFEAPIAVGLIGSLVQATSGGALYRRSSFLLDSLGKQVMPKHIDLFELPHLKRMSGSAPFDEEGVRTKARSVISKGELQGYFLSTYSARKLGMQTTGNAGGAHHLKLHSMHTPSGGLPGLLKEMGTGLLVTELMGQGVNYVTGDYSRGAFGYWVENGIIQHPVEEITIAGNLKEMLMDIQAVGDDTIIRGTKETGSILLGSMTIGGK</sequence>
<evidence type="ECO:0000259" key="3">
    <source>
        <dbReference type="Pfam" id="PF19289"/>
    </source>
</evidence>
<dbReference type="PANTHER" id="PTHR43421:SF1">
    <property type="entry name" value="METALLOPROTEASE PMBA"/>
    <property type="match status" value="1"/>
</dbReference>
<dbReference type="EMBL" id="CP099959">
    <property type="protein sequence ID" value="XCC58150.1"/>
    <property type="molecule type" value="Genomic_DNA"/>
</dbReference>
<dbReference type="EC" id="3.4.24.-" evidence="5"/>
<keyword evidence="5" id="KW-0482">Metalloprotease</keyword>
<dbReference type="SUPFAM" id="SSF111283">
    <property type="entry name" value="Putative modulator of DNA gyrase, PmbA/TldD"/>
    <property type="match status" value="1"/>
</dbReference>
<keyword evidence="5" id="KW-0645">Protease</keyword>
<evidence type="ECO:0000259" key="4">
    <source>
        <dbReference type="Pfam" id="PF19290"/>
    </source>
</evidence>
<dbReference type="PANTHER" id="PTHR43421">
    <property type="entry name" value="METALLOPROTEASE PMBA"/>
    <property type="match status" value="1"/>
</dbReference>
<dbReference type="Pfam" id="PF01523">
    <property type="entry name" value="PmbA_TldD_1st"/>
    <property type="match status" value="1"/>
</dbReference>
<dbReference type="InterPro" id="IPR045570">
    <property type="entry name" value="Metalloprtase-TldD/E_cen_dom"/>
</dbReference>
<dbReference type="GO" id="GO:0006508">
    <property type="term" value="P:proteolysis"/>
    <property type="evidence" value="ECO:0007669"/>
    <property type="project" value="InterPro"/>
</dbReference>
<dbReference type="InterPro" id="IPR002510">
    <property type="entry name" value="Metalloprtase-TldD/E_N"/>
</dbReference>
<dbReference type="GO" id="GO:0005829">
    <property type="term" value="C:cytosol"/>
    <property type="evidence" value="ECO:0007669"/>
    <property type="project" value="TreeGrafter"/>
</dbReference>
<feature type="domain" description="Metalloprotease TldD/E C-terminal" evidence="3">
    <location>
        <begin position="236"/>
        <end position="447"/>
    </location>
</feature>
<dbReference type="AlphaFoldDB" id="A0AAU8A3L8"/>
<comment type="similarity">
    <text evidence="1">Belongs to the peptidase U62 family.</text>
</comment>